<name>L8WJQ0_THACA</name>
<dbReference type="Proteomes" id="UP000011668">
    <property type="component" value="Unassembled WGS sequence"/>
</dbReference>
<dbReference type="AlphaFoldDB" id="L8WJQ0"/>
<reference evidence="1 2" key="1">
    <citation type="journal article" date="2013" name="Nat. Commun.">
        <title>The evolution and pathogenic mechanisms of the rice sheath blight pathogen.</title>
        <authorList>
            <person name="Zheng A."/>
            <person name="Lin R."/>
            <person name="Xu L."/>
            <person name="Qin P."/>
            <person name="Tang C."/>
            <person name="Ai P."/>
            <person name="Zhang D."/>
            <person name="Liu Y."/>
            <person name="Sun Z."/>
            <person name="Feng H."/>
            <person name="Wang Y."/>
            <person name="Chen Y."/>
            <person name="Liang X."/>
            <person name="Fu R."/>
            <person name="Li Q."/>
            <person name="Zhang J."/>
            <person name="Yu X."/>
            <person name="Xie Z."/>
            <person name="Ding L."/>
            <person name="Guan P."/>
            <person name="Tang J."/>
            <person name="Liang Y."/>
            <person name="Wang S."/>
            <person name="Deng Q."/>
            <person name="Li S."/>
            <person name="Zhu J."/>
            <person name="Wang L."/>
            <person name="Liu H."/>
            <person name="Li P."/>
        </authorList>
    </citation>
    <scope>NUCLEOTIDE SEQUENCE [LARGE SCALE GENOMIC DNA]</scope>
    <source>
        <strain evidence="2">AG-1 IA</strain>
    </source>
</reference>
<keyword evidence="2" id="KW-1185">Reference proteome</keyword>
<sequence>MAPHYEQRHLLRLRMINWGRTKSRMCRAFGRRLNSTWTMSLSSGTRCVHYSPNELIY</sequence>
<comment type="caution">
    <text evidence="1">The sequence shown here is derived from an EMBL/GenBank/DDBJ whole genome shotgun (WGS) entry which is preliminary data.</text>
</comment>
<protein>
    <submittedName>
        <fullName evidence="1">Uncharacterized protein</fullName>
    </submittedName>
</protein>
<dbReference type="EMBL" id="AFRT01002183">
    <property type="protein sequence ID" value="ELU38411.1"/>
    <property type="molecule type" value="Genomic_DNA"/>
</dbReference>
<organism evidence="1 2">
    <name type="scientific">Thanatephorus cucumeris (strain AG1-IA)</name>
    <name type="common">Rice sheath blight fungus</name>
    <name type="synonym">Rhizoctonia solani</name>
    <dbReference type="NCBI Taxonomy" id="983506"/>
    <lineage>
        <taxon>Eukaryota</taxon>
        <taxon>Fungi</taxon>
        <taxon>Dikarya</taxon>
        <taxon>Basidiomycota</taxon>
        <taxon>Agaricomycotina</taxon>
        <taxon>Agaricomycetes</taxon>
        <taxon>Cantharellales</taxon>
        <taxon>Ceratobasidiaceae</taxon>
        <taxon>Rhizoctonia</taxon>
        <taxon>Rhizoctonia solani AG-1</taxon>
    </lineage>
</organism>
<proteinExistence type="predicted"/>
<evidence type="ECO:0000313" key="1">
    <source>
        <dbReference type="EMBL" id="ELU38411.1"/>
    </source>
</evidence>
<dbReference type="HOGENOM" id="CLU_2998094_0_0_1"/>
<evidence type="ECO:0000313" key="2">
    <source>
        <dbReference type="Proteomes" id="UP000011668"/>
    </source>
</evidence>
<gene>
    <name evidence="1" type="ORF">AG1IA_07561</name>
</gene>
<accession>L8WJQ0</accession>